<organism evidence="9 10">
    <name type="scientific">Raineyella antarctica</name>
    <dbReference type="NCBI Taxonomy" id="1577474"/>
    <lineage>
        <taxon>Bacteria</taxon>
        <taxon>Bacillati</taxon>
        <taxon>Actinomycetota</taxon>
        <taxon>Actinomycetes</taxon>
        <taxon>Propionibacteriales</taxon>
        <taxon>Propionibacteriaceae</taxon>
        <taxon>Raineyella</taxon>
    </lineage>
</organism>
<keyword evidence="4" id="KW-0227">DNA damage</keyword>
<evidence type="ECO:0000256" key="4">
    <source>
        <dbReference type="ARBA" id="ARBA00022763"/>
    </source>
</evidence>
<dbReference type="InterPro" id="IPR013022">
    <property type="entry name" value="Xyl_isomerase-like_TIM-brl"/>
</dbReference>
<dbReference type="PROSITE" id="PS00731">
    <property type="entry name" value="AP_NUCLEASE_F2_3"/>
    <property type="match status" value="1"/>
</dbReference>
<dbReference type="GO" id="GO:0006284">
    <property type="term" value="P:base-excision repair"/>
    <property type="evidence" value="ECO:0007669"/>
    <property type="project" value="TreeGrafter"/>
</dbReference>
<dbReference type="NCBIfam" id="NF002198">
    <property type="entry name" value="PRK01060.1-3"/>
    <property type="match status" value="1"/>
</dbReference>
<evidence type="ECO:0000313" key="10">
    <source>
        <dbReference type="Proteomes" id="UP000199086"/>
    </source>
</evidence>
<evidence type="ECO:0000256" key="7">
    <source>
        <dbReference type="ARBA" id="ARBA00023204"/>
    </source>
</evidence>
<dbReference type="SUPFAM" id="SSF51658">
    <property type="entry name" value="Xylose isomerase-like"/>
    <property type="match status" value="1"/>
</dbReference>
<dbReference type="InterPro" id="IPR018246">
    <property type="entry name" value="AP_endonuc_F2_Zn_BS"/>
</dbReference>
<dbReference type="CDD" id="cd00019">
    <property type="entry name" value="AP2Ec"/>
    <property type="match status" value="1"/>
</dbReference>
<dbReference type="EMBL" id="FMYF01000009">
    <property type="protein sequence ID" value="SDB92368.1"/>
    <property type="molecule type" value="Genomic_DNA"/>
</dbReference>
<gene>
    <name evidence="9" type="ORF">GA0111570_10913</name>
</gene>
<dbReference type="Gene3D" id="3.20.20.150">
    <property type="entry name" value="Divalent-metal-dependent TIM barrel enzymes"/>
    <property type="match status" value="1"/>
</dbReference>
<evidence type="ECO:0000256" key="5">
    <source>
        <dbReference type="ARBA" id="ARBA00022801"/>
    </source>
</evidence>
<evidence type="ECO:0000256" key="3">
    <source>
        <dbReference type="ARBA" id="ARBA00022723"/>
    </source>
</evidence>
<dbReference type="Proteomes" id="UP000199086">
    <property type="component" value="Unassembled WGS sequence"/>
</dbReference>
<keyword evidence="9" id="KW-0255">Endonuclease</keyword>
<dbReference type="Pfam" id="PF01261">
    <property type="entry name" value="AP_endonuc_2"/>
    <property type="match status" value="1"/>
</dbReference>
<reference evidence="9 10" key="1">
    <citation type="submission" date="2016-06" db="EMBL/GenBank/DDBJ databases">
        <authorList>
            <person name="Olsen C.W."/>
            <person name="Carey S."/>
            <person name="Hinshaw L."/>
            <person name="Karasin A.I."/>
        </authorList>
    </citation>
    <scope>NUCLEOTIDE SEQUENCE [LARGE SCALE GENOMIC DNA]</scope>
    <source>
        <strain evidence="9 10">LZ-22</strain>
    </source>
</reference>
<dbReference type="InterPro" id="IPR001719">
    <property type="entry name" value="AP_endonuc_2"/>
</dbReference>
<evidence type="ECO:0000256" key="2">
    <source>
        <dbReference type="ARBA" id="ARBA00005340"/>
    </source>
</evidence>
<evidence type="ECO:0000313" key="9">
    <source>
        <dbReference type="EMBL" id="SDB92368.1"/>
    </source>
</evidence>
<evidence type="ECO:0000256" key="6">
    <source>
        <dbReference type="ARBA" id="ARBA00022833"/>
    </source>
</evidence>
<name>A0A1G6HE46_9ACTN</name>
<dbReference type="STRING" id="1577474.GA0111570_10913"/>
<dbReference type="SMART" id="SM00518">
    <property type="entry name" value="AP2Ec"/>
    <property type="match status" value="1"/>
</dbReference>
<dbReference type="GO" id="GO:0008270">
    <property type="term" value="F:zinc ion binding"/>
    <property type="evidence" value="ECO:0007669"/>
    <property type="project" value="InterPro"/>
</dbReference>
<dbReference type="PANTHER" id="PTHR21445:SF0">
    <property type="entry name" value="APURINIC-APYRIMIDINIC ENDONUCLEASE"/>
    <property type="match status" value="1"/>
</dbReference>
<keyword evidence="7" id="KW-0234">DNA repair</keyword>
<dbReference type="GO" id="GO:0008081">
    <property type="term" value="F:phosphoric diester hydrolase activity"/>
    <property type="evidence" value="ECO:0007669"/>
    <property type="project" value="TreeGrafter"/>
</dbReference>
<dbReference type="AlphaFoldDB" id="A0A1G6HE46"/>
<feature type="domain" description="Xylose isomerase-like TIM barrel" evidence="8">
    <location>
        <begin position="18"/>
        <end position="265"/>
    </location>
</feature>
<dbReference type="PANTHER" id="PTHR21445">
    <property type="entry name" value="ENDONUCLEASE IV ENDODEOXYRIBONUCLEASE IV"/>
    <property type="match status" value="1"/>
</dbReference>
<keyword evidence="5" id="KW-0378">Hydrolase</keyword>
<proteinExistence type="inferred from homology"/>
<dbReference type="InterPro" id="IPR036237">
    <property type="entry name" value="Xyl_isomerase-like_sf"/>
</dbReference>
<keyword evidence="9" id="KW-0540">Nuclease</keyword>
<dbReference type="RefSeq" id="WP_092611929.1">
    <property type="nucleotide sequence ID" value="NZ_FMYF01000009.1"/>
</dbReference>
<keyword evidence="10" id="KW-1185">Reference proteome</keyword>
<keyword evidence="6" id="KW-0862">Zinc</keyword>
<comment type="similarity">
    <text evidence="2">Belongs to the AP endonuclease 2 family.</text>
</comment>
<dbReference type="GO" id="GO:0003906">
    <property type="term" value="F:DNA-(apurinic or apyrimidinic site) endonuclease activity"/>
    <property type="evidence" value="ECO:0007669"/>
    <property type="project" value="TreeGrafter"/>
</dbReference>
<dbReference type="PROSITE" id="PS51432">
    <property type="entry name" value="AP_NUCLEASE_F2_4"/>
    <property type="match status" value="1"/>
</dbReference>
<comment type="cofactor">
    <cofactor evidence="1">
        <name>Zn(2+)</name>
        <dbReference type="ChEBI" id="CHEBI:29105"/>
    </cofactor>
</comment>
<accession>A0A1G6HE46</accession>
<evidence type="ECO:0000259" key="8">
    <source>
        <dbReference type="Pfam" id="PF01261"/>
    </source>
</evidence>
<dbReference type="NCBIfam" id="TIGR00587">
    <property type="entry name" value="nfo"/>
    <property type="match status" value="1"/>
</dbReference>
<keyword evidence="3" id="KW-0479">Metal-binding</keyword>
<evidence type="ECO:0000256" key="1">
    <source>
        <dbReference type="ARBA" id="ARBA00001947"/>
    </source>
</evidence>
<sequence>MADLPVLIGAHVDASTSVDDARALGIHAVQIFIGDPQGWKKPVVSYDGGPAALREALQEARITAYVHAPYVINVASTNNRIRIPSRKLLNQTLHAAAEIGAAGVIVHGGHVTAEDDPGQGYENWFKAVGGAELEVPMLVENTAGGSHAMARTLPQLEQLWEAISAAENGERVGFCLDTCHAFAAGLDLATVVDDVRAATGRIDLLHLNDSRGDAGSGQDRHAGLGQGQIDPEQIVQVIRAAGVPVILETPGGTEERTADIAWLRDRLRPR</sequence>
<protein>
    <submittedName>
        <fullName evidence="9">Endonuclease IV</fullName>
    </submittedName>
</protein>
<dbReference type="PROSITE" id="PS00730">
    <property type="entry name" value="AP_NUCLEASE_F2_2"/>
    <property type="match status" value="1"/>
</dbReference>
<dbReference type="GO" id="GO:0003677">
    <property type="term" value="F:DNA binding"/>
    <property type="evidence" value="ECO:0007669"/>
    <property type="project" value="InterPro"/>
</dbReference>
<dbReference type="OrthoDB" id="9805666at2"/>